<dbReference type="AlphaFoldDB" id="A0A1H3L7W7"/>
<dbReference type="OrthoDB" id="4803789at2"/>
<accession>A0A1H3L7W7</accession>
<dbReference type="Proteomes" id="UP000199515">
    <property type="component" value="Unassembled WGS sequence"/>
</dbReference>
<protein>
    <submittedName>
        <fullName evidence="1">Uncharacterized protein</fullName>
    </submittedName>
</protein>
<dbReference type="EMBL" id="FNON01000006">
    <property type="protein sequence ID" value="SDY59985.1"/>
    <property type="molecule type" value="Genomic_DNA"/>
</dbReference>
<evidence type="ECO:0000313" key="2">
    <source>
        <dbReference type="Proteomes" id="UP000199515"/>
    </source>
</evidence>
<dbReference type="InterPro" id="IPR045778">
    <property type="entry name" value="DUF6204"/>
</dbReference>
<dbReference type="STRING" id="589385.SAMN05421504_10685"/>
<keyword evidence="2" id="KW-1185">Reference proteome</keyword>
<dbReference type="Pfam" id="PF19707">
    <property type="entry name" value="DUF6204"/>
    <property type="match status" value="1"/>
</dbReference>
<gene>
    <name evidence="1" type="ORF">SAMN05421504_10685</name>
</gene>
<sequence>MPTYRVLVKGKFDHPDEPTKARLRADVAGFQSLAFTEEGSFFFTEALGSFTFRCSVEVAAGPSAEHDAIAEAEFKTLDVLERQDYPFRDIQSSATCMDDIKIRRRK</sequence>
<reference evidence="1 2" key="1">
    <citation type="submission" date="2016-10" db="EMBL/GenBank/DDBJ databases">
        <authorList>
            <person name="de Groot N.N."/>
        </authorList>
    </citation>
    <scope>NUCLEOTIDE SEQUENCE [LARGE SCALE GENOMIC DNA]</scope>
    <source>
        <strain evidence="1 2">CPCC 202699</strain>
    </source>
</reference>
<organism evidence="1 2">
    <name type="scientific">Amycolatopsis xylanica</name>
    <dbReference type="NCBI Taxonomy" id="589385"/>
    <lineage>
        <taxon>Bacteria</taxon>
        <taxon>Bacillati</taxon>
        <taxon>Actinomycetota</taxon>
        <taxon>Actinomycetes</taxon>
        <taxon>Pseudonocardiales</taxon>
        <taxon>Pseudonocardiaceae</taxon>
        <taxon>Amycolatopsis</taxon>
    </lineage>
</organism>
<evidence type="ECO:0000313" key="1">
    <source>
        <dbReference type="EMBL" id="SDY59985.1"/>
    </source>
</evidence>
<proteinExistence type="predicted"/>
<name>A0A1H3L7W7_9PSEU</name>
<dbReference type="RefSeq" id="WP_091293425.1">
    <property type="nucleotide sequence ID" value="NZ_FNON01000006.1"/>
</dbReference>